<dbReference type="InterPro" id="IPR006059">
    <property type="entry name" value="SBP"/>
</dbReference>
<comment type="caution">
    <text evidence="1">The sequence shown here is derived from an EMBL/GenBank/DDBJ whole genome shotgun (WGS) entry which is preliminary data.</text>
</comment>
<evidence type="ECO:0000313" key="2">
    <source>
        <dbReference type="Proteomes" id="UP001149140"/>
    </source>
</evidence>
<gene>
    <name evidence="1" type="ORF">OM076_07330</name>
</gene>
<protein>
    <submittedName>
        <fullName evidence="1">Extracellular solute-binding protein</fullName>
    </submittedName>
</protein>
<dbReference type="RefSeq" id="WP_270038834.1">
    <property type="nucleotide sequence ID" value="NZ_JAPDOD010000004.1"/>
</dbReference>
<keyword evidence="2" id="KW-1185">Reference proteome</keyword>
<reference evidence="1" key="1">
    <citation type="submission" date="2022-10" db="EMBL/GenBank/DDBJ databases">
        <title>The WGS of Solirubrobacter ginsenosidimutans DSM 21036.</title>
        <authorList>
            <person name="Jiang Z."/>
        </authorList>
    </citation>
    <scope>NUCLEOTIDE SEQUENCE</scope>
    <source>
        <strain evidence="1">DSM 21036</strain>
    </source>
</reference>
<dbReference type="EMBL" id="JAPDOD010000004">
    <property type="protein sequence ID" value="MDA0160068.1"/>
    <property type="molecule type" value="Genomic_DNA"/>
</dbReference>
<proteinExistence type="predicted"/>
<dbReference type="SUPFAM" id="SSF53850">
    <property type="entry name" value="Periplasmic binding protein-like II"/>
    <property type="match status" value="1"/>
</dbReference>
<name>A0A9X3MRU6_9ACTN</name>
<dbReference type="AlphaFoldDB" id="A0A9X3MRU6"/>
<evidence type="ECO:0000313" key="1">
    <source>
        <dbReference type="EMBL" id="MDA0160068.1"/>
    </source>
</evidence>
<sequence>MAAELKKPATITVWAWTPGTDKAVAMFEAAHPNIKVKLQNVGQGPPHYRKLRTVLKSGKGLPDVVHMEFQYIPSFTLTKSLLDMTPYLPDNFLSGYPEWIQKQINVDNGIYGIPWDTGPLGFIYRKDLVEQAGIKTPIKTWADFATAAEQYHKKFPKSYLTNLPGGQTGQWMGLFWQAGARPFNSDPNNLKVDLTSDKIKQVTEYWDKLYASGAISHDADFADAWYQGFSKGKYAGWISAAWGPIFLQDYTKSSKGKWQAQPLPQWNEGENISGNWGGSTLAVLKDSPNKAAAVEFARWILTNQQPVEMFSYERFLFPPQNEMLKNDTWLTKKYPFYGGQEVNKVYANAASVVDKTWQWPPILEYVATQGDDIKSKSVDQGKGATAALQPWQDAVVNYAKQQGLKVQGQ</sequence>
<dbReference type="Gene3D" id="3.40.190.10">
    <property type="entry name" value="Periplasmic binding protein-like II"/>
    <property type="match status" value="2"/>
</dbReference>
<dbReference type="InterPro" id="IPR050490">
    <property type="entry name" value="Bact_solute-bd_prot1"/>
</dbReference>
<dbReference type="PANTHER" id="PTHR43649:SF14">
    <property type="entry name" value="BLR3389 PROTEIN"/>
    <property type="match status" value="1"/>
</dbReference>
<dbReference type="Proteomes" id="UP001149140">
    <property type="component" value="Unassembled WGS sequence"/>
</dbReference>
<accession>A0A9X3MRU6</accession>
<organism evidence="1 2">
    <name type="scientific">Solirubrobacter ginsenosidimutans</name>
    <dbReference type="NCBI Taxonomy" id="490573"/>
    <lineage>
        <taxon>Bacteria</taxon>
        <taxon>Bacillati</taxon>
        <taxon>Actinomycetota</taxon>
        <taxon>Thermoleophilia</taxon>
        <taxon>Solirubrobacterales</taxon>
        <taxon>Solirubrobacteraceae</taxon>
        <taxon>Solirubrobacter</taxon>
    </lineage>
</organism>
<dbReference type="Pfam" id="PF01547">
    <property type="entry name" value="SBP_bac_1"/>
    <property type="match status" value="1"/>
</dbReference>
<dbReference type="PANTHER" id="PTHR43649">
    <property type="entry name" value="ARABINOSE-BINDING PROTEIN-RELATED"/>
    <property type="match status" value="1"/>
</dbReference>